<dbReference type="InterPro" id="IPR034660">
    <property type="entry name" value="DinB/YfiT-like"/>
</dbReference>
<dbReference type="Pfam" id="PF11716">
    <property type="entry name" value="MDMPI_N"/>
    <property type="match status" value="1"/>
</dbReference>
<proteinExistence type="predicted"/>
<evidence type="ECO:0000259" key="1">
    <source>
        <dbReference type="Pfam" id="PF11716"/>
    </source>
</evidence>
<keyword evidence="3" id="KW-1185">Reference proteome</keyword>
<dbReference type="SUPFAM" id="SSF109854">
    <property type="entry name" value="DinB/YfiT-like putative metalloenzymes"/>
    <property type="match status" value="1"/>
</dbReference>
<feature type="domain" description="Mycothiol-dependent maleylpyruvate isomerase metal-binding" evidence="1">
    <location>
        <begin position="44"/>
        <end position="153"/>
    </location>
</feature>
<name>A0A229SKH1_9PSEU</name>
<gene>
    <name evidence="2" type="ORF">CF165_48010</name>
</gene>
<dbReference type="NCBIfam" id="TIGR03083">
    <property type="entry name" value="maleylpyruvate isomerase family mycothiol-dependent enzyme"/>
    <property type="match status" value="1"/>
</dbReference>
<dbReference type="AlphaFoldDB" id="A0A229SKH1"/>
<evidence type="ECO:0000313" key="3">
    <source>
        <dbReference type="Proteomes" id="UP000215199"/>
    </source>
</evidence>
<dbReference type="Proteomes" id="UP000215199">
    <property type="component" value="Unassembled WGS sequence"/>
</dbReference>
<comment type="caution">
    <text evidence="2">The sequence shown here is derived from an EMBL/GenBank/DDBJ whole genome shotgun (WGS) entry which is preliminary data.</text>
</comment>
<dbReference type="GO" id="GO:0046872">
    <property type="term" value="F:metal ion binding"/>
    <property type="evidence" value="ECO:0007669"/>
    <property type="project" value="InterPro"/>
</dbReference>
<organism evidence="2 3">
    <name type="scientific">Amycolatopsis vastitatis</name>
    <dbReference type="NCBI Taxonomy" id="1905142"/>
    <lineage>
        <taxon>Bacteria</taxon>
        <taxon>Bacillati</taxon>
        <taxon>Actinomycetota</taxon>
        <taxon>Actinomycetes</taxon>
        <taxon>Pseudonocardiales</taxon>
        <taxon>Pseudonocardiaceae</taxon>
        <taxon>Amycolatopsis</taxon>
    </lineage>
</organism>
<reference evidence="3" key="1">
    <citation type="submission" date="2017-07" db="EMBL/GenBank/DDBJ databases">
        <title>Comparative genome mining reveals phylogenetic distribution patterns of secondary metabolites in Amycolatopsis.</title>
        <authorList>
            <person name="Adamek M."/>
            <person name="Alanjary M."/>
            <person name="Sales-Ortells H."/>
            <person name="Goodfellow M."/>
            <person name="Bull A.T."/>
            <person name="Kalinowski J."/>
            <person name="Ziemert N."/>
        </authorList>
    </citation>
    <scope>NUCLEOTIDE SEQUENCE [LARGE SCALE GENOMIC DNA]</scope>
    <source>
        <strain evidence="3">H5</strain>
    </source>
</reference>
<dbReference type="InterPro" id="IPR024344">
    <property type="entry name" value="MDMPI_metal-binding"/>
</dbReference>
<dbReference type="InterPro" id="IPR017517">
    <property type="entry name" value="Maleyloyr_isom"/>
</dbReference>
<accession>A0A229SKH1</accession>
<dbReference type="OrthoDB" id="154293at2"/>
<protein>
    <recommendedName>
        <fullName evidence="1">Mycothiol-dependent maleylpyruvate isomerase metal-binding domain-containing protein</fullName>
    </recommendedName>
</protein>
<evidence type="ECO:0000313" key="2">
    <source>
        <dbReference type="EMBL" id="OXM59398.1"/>
    </source>
</evidence>
<dbReference type="EMBL" id="NMUL01000084">
    <property type="protein sequence ID" value="OXM59398.1"/>
    <property type="molecule type" value="Genomic_DNA"/>
</dbReference>
<sequence>MAASGENRRTVTWAYWAGRTDRARRGGQVTVPDFVAYPAVRRGVRGLLGARPDAWSRRVPACPEWTVTDLLGHLTAIAGRVLARHGGSRVAPAGAAEVPELLDHWDDVGEELDRRLEDAGGRSGAVMVMDAYTHELDLCAALGVAPPEEHVARAPSFEVLVRGLSGSIAERGLPSLRLRTTAGEGWTAGDGRPAATVTAPAYDLFRSLAGRRSLAQLAALTWSAAPEPWLPAFGWGPFAPPARPGV</sequence>